<evidence type="ECO:0000256" key="2">
    <source>
        <dbReference type="ARBA" id="ARBA00022741"/>
    </source>
</evidence>
<dbReference type="InterPro" id="IPR049730">
    <property type="entry name" value="SNF2/RAD54-like_C"/>
</dbReference>
<protein>
    <submittedName>
        <fullName evidence="11">E3 ubiquitin-protein ligase</fullName>
    </submittedName>
</protein>
<dbReference type="GO" id="GO:0005524">
    <property type="term" value="F:ATP binding"/>
    <property type="evidence" value="ECO:0007669"/>
    <property type="project" value="InterPro"/>
</dbReference>
<keyword evidence="1" id="KW-0479">Metal-binding</keyword>
<evidence type="ECO:0000256" key="4">
    <source>
        <dbReference type="ARBA" id="ARBA00022801"/>
    </source>
</evidence>
<dbReference type="GO" id="GO:0008270">
    <property type="term" value="F:zinc ion binding"/>
    <property type="evidence" value="ECO:0007669"/>
    <property type="project" value="UniProtKB-KW"/>
</dbReference>
<dbReference type="InterPro" id="IPR027417">
    <property type="entry name" value="P-loop_NTPase"/>
</dbReference>
<sequence>MDGELTEEQLDELAKLPLIIASLDKSVLDFPPPNSVVVYEEVCPIVKGSLYGLWSKTSPKSRASHTDSLNEKPIKREEKDEPPNEIDLELITPGVKSQESLVLDDNLNQHSTPVITHVLPVKVEYQSSFLLKIMYPDNTSSYWNSDDSRNGPPEKIRKLREVAQRVRSEWKNRLICTVRATSVIAIISQSIPSISRTATQIFCSLKPVLVYYNDGSIELQYKAGFVLDRECSQASNVNLKLMAQMLQDTPTMYPETNNISPSEFLAIITRSGCKSGQGLNIHPIGLLSTLLPYQMETVEFCLGREGKSLLGPSSVGDMNNENKDKIFESATGWRKIKNTEYWVNPYSLATSSTRPPSSYSGPVFHGVGVLAEEMGLGKTMEVISLILLNRFDPYKVPEEPKMYDHHNNLLPSLTNIKATLVVAPDIVAYQWYQEIERHAPNLDVLNITKSTQIKVDRMAEVDVVIIPYSLVSSQLEAALFQPMRRPTRYNLNRKVAESFKSDLVKVRFWRIVLDEVQTIKSGVNNAARVAKVIPRVHAWCVSGTPVQGSLNDIKGILIFLNLQPFVEDYAWRKLISSKADFTKVMSPLCIRHTKAQVSDQISIPKQYKRLILLQFINIERWKYDKLEQEFHEDNTRHRNLYQWFRILEQSCCASIQRVGTTLTIVEAQKVLIEEQKAKLLSSMRNLINSKSVLGQLLDKADRIDEAIALWLKLNEEIDTYLQKQVSFKAIENNELDDTTSEMSRRKDDIHENDVDFEDQKGNSKEGSLDLLHRNYFFLGTGFFRASQRMRLKLNSEELKSRDTENRMAFYSAQERKYYLLAEGIRKRILKDKMEDANRVIPKLKTSAFEFFDDMTVLDPSKFTILLRLSDIKESLLKDEARLMKILTLPLIEEEFEETKPGVQTEKDAYLDTLDAQEEAHQILENMQTSLKARERSWREYIDMVSERSGVLMPLIKKESANTRARYSQFMNAYNQRVKFYKSLQDLSDQVADIDETNNNSGKNDSADNENRVEENQQLRSIPIAMNINSRLSRAEKDVFQRENELRESESRVRYVSNLDTSVHNYGDSNKMKVCVICQDEYVFGGIGKCGHDFCYDCLSSWVHRYHNCPLCKSTMVVADIIRFETNAMSKFLSKSETSSPEKASYVGQIRVSDIKEELQSHKSVDIYEPISKQLAENINEMKLKLSHGAKIDTIARHILYLRSQDPTVQIIIFSQWQQLFIPLKRTLEEDGITVAAGEGTSQAFSITVNKFRTDTSIACLMLHSKQNVAGLTLTNATHVILCEPMLNTPFELQAISRVNRIGQTKETTVWQFCIEDTIEQAILGYTTKKRLQSVDSVGSKSAESLMLENAISGGPALDKKSGVELIDNSILRHLLDKRFAQNKPRS</sequence>
<dbReference type="EMBL" id="BTGC01000003">
    <property type="protein sequence ID" value="GMM51087.1"/>
    <property type="molecule type" value="Genomic_DNA"/>
</dbReference>
<dbReference type="InterPro" id="IPR038718">
    <property type="entry name" value="SNF2-like_sf"/>
</dbReference>
<dbReference type="Pfam" id="PF00271">
    <property type="entry name" value="Helicase_C"/>
    <property type="match status" value="1"/>
</dbReference>
<dbReference type="Pfam" id="PF00176">
    <property type="entry name" value="SNF2-rel_dom"/>
    <property type="match status" value="1"/>
</dbReference>
<feature type="domain" description="Helicase ATP-binding" evidence="10">
    <location>
        <begin position="359"/>
        <end position="563"/>
    </location>
</feature>
<proteinExistence type="predicted"/>
<evidence type="ECO:0000313" key="11">
    <source>
        <dbReference type="EMBL" id="GMM51087.1"/>
    </source>
</evidence>
<dbReference type="InterPro" id="IPR001841">
    <property type="entry name" value="Znf_RING"/>
</dbReference>
<gene>
    <name evidence="11" type="ORF">DASB73_020450</name>
</gene>
<evidence type="ECO:0000259" key="10">
    <source>
        <dbReference type="PROSITE" id="PS51192"/>
    </source>
</evidence>
<dbReference type="InterPro" id="IPR013083">
    <property type="entry name" value="Znf_RING/FYVE/PHD"/>
</dbReference>
<dbReference type="SMART" id="SM00184">
    <property type="entry name" value="RING"/>
    <property type="match status" value="1"/>
</dbReference>
<dbReference type="InterPro" id="IPR000330">
    <property type="entry name" value="SNF2_N"/>
</dbReference>
<evidence type="ECO:0000259" key="9">
    <source>
        <dbReference type="PROSITE" id="PS50089"/>
    </source>
</evidence>
<dbReference type="Gene3D" id="3.40.50.10810">
    <property type="entry name" value="Tandem AAA-ATPase domain"/>
    <property type="match status" value="1"/>
</dbReference>
<feature type="compositionally biased region" description="Basic and acidic residues" evidence="8">
    <location>
        <begin position="64"/>
        <end position="82"/>
    </location>
</feature>
<evidence type="ECO:0000256" key="7">
    <source>
        <dbReference type="PROSITE-ProRule" id="PRU00175"/>
    </source>
</evidence>
<dbReference type="CDD" id="cd18793">
    <property type="entry name" value="SF2_C_SNF"/>
    <property type="match status" value="1"/>
</dbReference>
<evidence type="ECO:0000313" key="12">
    <source>
        <dbReference type="Proteomes" id="UP001362899"/>
    </source>
</evidence>
<dbReference type="Proteomes" id="UP001362899">
    <property type="component" value="Unassembled WGS sequence"/>
</dbReference>
<dbReference type="InterPro" id="IPR001650">
    <property type="entry name" value="Helicase_C-like"/>
</dbReference>
<dbReference type="PROSITE" id="PS51192">
    <property type="entry name" value="HELICASE_ATP_BIND_1"/>
    <property type="match status" value="1"/>
</dbReference>
<evidence type="ECO:0000256" key="3">
    <source>
        <dbReference type="ARBA" id="ARBA00022771"/>
    </source>
</evidence>
<keyword evidence="3 7" id="KW-0863">Zinc-finger</keyword>
<keyword evidence="12" id="KW-1185">Reference proteome</keyword>
<keyword evidence="5" id="KW-0862">Zinc</keyword>
<dbReference type="PROSITE" id="PS50089">
    <property type="entry name" value="ZF_RING_2"/>
    <property type="match status" value="1"/>
</dbReference>
<feature type="compositionally biased region" description="Basic and acidic residues" evidence="8">
    <location>
        <begin position="742"/>
        <end position="763"/>
    </location>
</feature>
<dbReference type="InterPro" id="IPR018957">
    <property type="entry name" value="Znf_C3HC4_RING-type"/>
</dbReference>
<dbReference type="PROSITE" id="PS00518">
    <property type="entry name" value="ZF_RING_1"/>
    <property type="match status" value="1"/>
</dbReference>
<name>A0AAV5RJ14_STABA</name>
<dbReference type="InterPro" id="IPR052583">
    <property type="entry name" value="ATP-helicase/E3_Ub-Ligase"/>
</dbReference>
<dbReference type="Pfam" id="PF00097">
    <property type="entry name" value="zf-C3HC4"/>
    <property type="match status" value="1"/>
</dbReference>
<dbReference type="SUPFAM" id="SSF52540">
    <property type="entry name" value="P-loop containing nucleoside triphosphate hydrolases"/>
    <property type="match status" value="2"/>
</dbReference>
<dbReference type="GO" id="GO:0016787">
    <property type="term" value="F:hydrolase activity"/>
    <property type="evidence" value="ECO:0007669"/>
    <property type="project" value="UniProtKB-KW"/>
</dbReference>
<evidence type="ECO:0000256" key="8">
    <source>
        <dbReference type="SAM" id="MobiDB-lite"/>
    </source>
</evidence>
<feature type="region of interest" description="Disordered" evidence="8">
    <location>
        <begin position="57"/>
        <end position="85"/>
    </location>
</feature>
<feature type="domain" description="RING-type" evidence="9">
    <location>
        <begin position="1074"/>
        <end position="1112"/>
    </location>
</feature>
<dbReference type="Gene3D" id="3.40.50.300">
    <property type="entry name" value="P-loop containing nucleotide triphosphate hydrolases"/>
    <property type="match status" value="1"/>
</dbReference>
<keyword evidence="6" id="KW-0067">ATP-binding</keyword>
<dbReference type="InterPro" id="IPR014001">
    <property type="entry name" value="Helicase_ATP-bd"/>
</dbReference>
<dbReference type="SUPFAM" id="SSF57850">
    <property type="entry name" value="RING/U-box"/>
    <property type="match status" value="1"/>
</dbReference>
<feature type="region of interest" description="Disordered" evidence="8">
    <location>
        <begin position="993"/>
        <end position="1015"/>
    </location>
</feature>
<evidence type="ECO:0000256" key="6">
    <source>
        <dbReference type="ARBA" id="ARBA00022840"/>
    </source>
</evidence>
<keyword evidence="4" id="KW-0378">Hydrolase</keyword>
<organism evidence="11 12">
    <name type="scientific">Starmerella bacillaris</name>
    <name type="common">Yeast</name>
    <name type="synonym">Candida zemplinina</name>
    <dbReference type="NCBI Taxonomy" id="1247836"/>
    <lineage>
        <taxon>Eukaryota</taxon>
        <taxon>Fungi</taxon>
        <taxon>Dikarya</taxon>
        <taxon>Ascomycota</taxon>
        <taxon>Saccharomycotina</taxon>
        <taxon>Dipodascomycetes</taxon>
        <taxon>Dipodascales</taxon>
        <taxon>Trichomonascaceae</taxon>
        <taxon>Starmerella</taxon>
    </lineage>
</organism>
<dbReference type="PANTHER" id="PTHR45865">
    <property type="entry name" value="E3 UBIQUITIN-PROTEIN LIGASE SHPRH FAMILY MEMBER"/>
    <property type="match status" value="1"/>
</dbReference>
<dbReference type="InterPro" id="IPR017907">
    <property type="entry name" value="Znf_RING_CS"/>
</dbReference>
<feature type="compositionally biased region" description="Basic and acidic residues" evidence="8">
    <location>
        <begin position="1004"/>
        <end position="1015"/>
    </location>
</feature>
<accession>A0AAV5RJ14</accession>
<dbReference type="SMART" id="SM00487">
    <property type="entry name" value="DEXDc"/>
    <property type="match status" value="1"/>
</dbReference>
<reference evidence="11 12" key="1">
    <citation type="journal article" date="2023" name="Elife">
        <title>Identification of key yeast species and microbe-microbe interactions impacting larval growth of Drosophila in the wild.</title>
        <authorList>
            <person name="Mure A."/>
            <person name="Sugiura Y."/>
            <person name="Maeda R."/>
            <person name="Honda K."/>
            <person name="Sakurai N."/>
            <person name="Takahashi Y."/>
            <person name="Watada M."/>
            <person name="Katoh T."/>
            <person name="Gotoh A."/>
            <person name="Gotoh Y."/>
            <person name="Taniguchi I."/>
            <person name="Nakamura K."/>
            <person name="Hayashi T."/>
            <person name="Katayama T."/>
            <person name="Uemura T."/>
            <person name="Hattori Y."/>
        </authorList>
    </citation>
    <scope>NUCLEOTIDE SEQUENCE [LARGE SCALE GENOMIC DNA]</scope>
    <source>
        <strain evidence="11 12">SB-73</strain>
    </source>
</reference>
<keyword evidence="2" id="KW-0547">Nucleotide-binding</keyword>
<evidence type="ECO:0000256" key="1">
    <source>
        <dbReference type="ARBA" id="ARBA00022723"/>
    </source>
</evidence>
<evidence type="ECO:0000256" key="5">
    <source>
        <dbReference type="ARBA" id="ARBA00022833"/>
    </source>
</evidence>
<dbReference type="Gene3D" id="3.30.40.10">
    <property type="entry name" value="Zinc/RING finger domain, C3HC4 (zinc finger)"/>
    <property type="match status" value="1"/>
</dbReference>
<feature type="region of interest" description="Disordered" evidence="8">
    <location>
        <begin position="737"/>
        <end position="763"/>
    </location>
</feature>
<dbReference type="PANTHER" id="PTHR45865:SF1">
    <property type="entry name" value="E3 UBIQUITIN-PROTEIN LIGASE SHPRH"/>
    <property type="match status" value="1"/>
</dbReference>
<comment type="caution">
    <text evidence="11">The sequence shown here is derived from an EMBL/GenBank/DDBJ whole genome shotgun (WGS) entry which is preliminary data.</text>
</comment>